<comment type="caution">
    <text evidence="5">The sequence shown here is derived from an EMBL/GenBank/DDBJ whole genome shotgun (WGS) entry which is preliminary data.</text>
</comment>
<sequence length="371" mass="41647">MAEHTILVVEDDSTVRELLKYRLGKHYEVYTATNGEEALDQIEETIPDLIISDIMMPKMDGFALQSALQTDKNTRVIPFIFLTARADEEARQQGERKGVDDYITKPFDMETLLSRVERLLERIDMFQTQLDAEIGRDFSNRLLPDETPEIGGYELDFYSESREQGGGDLFDWTETDEGTYFLTIGDVMGKGLRAKFYAFSFLSYVRGTLHTLLEESTSPAALMGELNDMLLNDDVLEDTFATFLLLHWDPHAHTVTYANAGHCRPVLVRPDGATIHEHSDLILGLEEDVRFSEVSLDLDPSTALVSYTDGLTEQHTQDGSMLGEDGVRDLAVEAYGGDAPIQALLDGVLSRSPSDSFEDDLLVVWLERLAD</sequence>
<feature type="modified residue" description="4-aspartylphosphate" evidence="2">
    <location>
        <position position="53"/>
    </location>
</feature>
<dbReference type="Proteomes" id="UP001155040">
    <property type="component" value="Unassembled WGS sequence"/>
</dbReference>
<keyword evidence="1" id="KW-0378">Hydrolase</keyword>
<dbReference type="InterPro" id="IPR001789">
    <property type="entry name" value="Sig_transdc_resp-reg_receiver"/>
</dbReference>
<dbReference type="SMART" id="SM00331">
    <property type="entry name" value="PP2C_SIG"/>
    <property type="match status" value="1"/>
</dbReference>
<evidence type="ECO:0000259" key="3">
    <source>
        <dbReference type="PROSITE" id="PS50110"/>
    </source>
</evidence>
<accession>A0A840DH70</accession>
<name>A0A840DH70_9BACT</name>
<dbReference type="EMBL" id="JANUBF010000001">
    <property type="protein sequence ID" value="MCS4035082.1"/>
    <property type="molecule type" value="Genomic_DNA"/>
</dbReference>
<evidence type="ECO:0000313" key="6">
    <source>
        <dbReference type="EMBL" id="MCS4120958.1"/>
    </source>
</evidence>
<dbReference type="Proteomes" id="UP001155057">
    <property type="component" value="Unassembled WGS sequence"/>
</dbReference>
<evidence type="ECO:0000313" key="5">
    <source>
        <dbReference type="EMBL" id="MCS4035082.1"/>
    </source>
</evidence>
<dbReference type="RefSeq" id="WP_103017194.1">
    <property type="nucleotide sequence ID" value="NZ_CALTSD010000012.1"/>
</dbReference>
<dbReference type="EMBL" id="JANUAE010000017">
    <property type="protein sequence ID" value="MCS3711724.1"/>
    <property type="molecule type" value="Genomic_DNA"/>
</dbReference>
<evidence type="ECO:0000313" key="4">
    <source>
        <dbReference type="EMBL" id="MCS3711724.1"/>
    </source>
</evidence>
<dbReference type="InterPro" id="IPR001932">
    <property type="entry name" value="PPM-type_phosphatase-like_dom"/>
</dbReference>
<dbReference type="AlphaFoldDB" id="A0A840DH70"/>
<dbReference type="EMBL" id="JANUBL010000002">
    <property type="protein sequence ID" value="MCS4120958.1"/>
    <property type="molecule type" value="Genomic_DNA"/>
</dbReference>
<reference evidence="5" key="1">
    <citation type="submission" date="2022-08" db="EMBL/GenBank/DDBJ databases">
        <title>Genomic Encyclopedia of Type Strains, Phase V (KMG-V): Genome sequencing to study the core and pangenomes of soil and plant-associated prokaryotes.</title>
        <authorList>
            <person name="Whitman W."/>
        </authorList>
    </citation>
    <scope>NUCLEOTIDE SEQUENCE</scope>
    <source>
        <strain evidence="5">SP3012</strain>
        <strain evidence="6">SP3026</strain>
        <strain evidence="4">SP3049</strain>
    </source>
</reference>
<proteinExistence type="predicted"/>
<evidence type="ECO:0000313" key="7">
    <source>
        <dbReference type="Proteomes" id="UP001155040"/>
    </source>
</evidence>
<keyword evidence="2" id="KW-0597">Phosphoprotein</keyword>
<dbReference type="PANTHER" id="PTHR43156">
    <property type="entry name" value="STAGE II SPORULATION PROTEIN E-RELATED"/>
    <property type="match status" value="1"/>
</dbReference>
<dbReference type="Gene3D" id="3.40.50.2300">
    <property type="match status" value="1"/>
</dbReference>
<dbReference type="InterPro" id="IPR011006">
    <property type="entry name" value="CheY-like_superfamily"/>
</dbReference>
<dbReference type="GeneID" id="83728270"/>
<dbReference type="GO" id="GO:0000160">
    <property type="term" value="P:phosphorelay signal transduction system"/>
    <property type="evidence" value="ECO:0007669"/>
    <property type="project" value="InterPro"/>
</dbReference>
<organism evidence="5 7">
    <name type="scientific">Salinibacter ruber</name>
    <dbReference type="NCBI Taxonomy" id="146919"/>
    <lineage>
        <taxon>Bacteria</taxon>
        <taxon>Pseudomonadati</taxon>
        <taxon>Rhodothermota</taxon>
        <taxon>Rhodothermia</taxon>
        <taxon>Rhodothermales</taxon>
        <taxon>Salinibacteraceae</taxon>
        <taxon>Salinibacter</taxon>
    </lineage>
</organism>
<dbReference type="Pfam" id="PF07228">
    <property type="entry name" value="SpoIIE"/>
    <property type="match status" value="1"/>
</dbReference>
<dbReference type="Pfam" id="PF00072">
    <property type="entry name" value="Response_reg"/>
    <property type="match status" value="1"/>
</dbReference>
<dbReference type="GO" id="GO:0016791">
    <property type="term" value="F:phosphatase activity"/>
    <property type="evidence" value="ECO:0007669"/>
    <property type="project" value="TreeGrafter"/>
</dbReference>
<dbReference type="Proteomes" id="UP001155144">
    <property type="component" value="Unassembled WGS sequence"/>
</dbReference>
<dbReference type="PROSITE" id="PS50110">
    <property type="entry name" value="RESPONSE_REGULATORY"/>
    <property type="match status" value="1"/>
</dbReference>
<dbReference type="SUPFAM" id="SSF52172">
    <property type="entry name" value="CheY-like"/>
    <property type="match status" value="1"/>
</dbReference>
<protein>
    <submittedName>
        <fullName evidence="5">Serine phosphatase RsbU (Regulator of sigma subunit)</fullName>
    </submittedName>
</protein>
<dbReference type="InterPro" id="IPR052016">
    <property type="entry name" value="Bact_Sigma-Reg"/>
</dbReference>
<dbReference type="SUPFAM" id="SSF81606">
    <property type="entry name" value="PP2C-like"/>
    <property type="match status" value="1"/>
</dbReference>
<dbReference type="SMART" id="SM00448">
    <property type="entry name" value="REC"/>
    <property type="match status" value="1"/>
</dbReference>
<dbReference type="Gene3D" id="3.60.40.10">
    <property type="entry name" value="PPM-type phosphatase domain"/>
    <property type="match status" value="1"/>
</dbReference>
<feature type="domain" description="Response regulatory" evidence="3">
    <location>
        <begin position="5"/>
        <end position="120"/>
    </location>
</feature>
<gene>
    <name evidence="6" type="ORF">GGP45_001300</name>
    <name evidence="4" type="ORF">GGP61_003359</name>
    <name evidence="5" type="ORF">GGQ01_000123</name>
</gene>
<dbReference type="PANTHER" id="PTHR43156:SF2">
    <property type="entry name" value="STAGE II SPORULATION PROTEIN E"/>
    <property type="match status" value="1"/>
</dbReference>
<evidence type="ECO:0000256" key="1">
    <source>
        <dbReference type="ARBA" id="ARBA00022801"/>
    </source>
</evidence>
<dbReference type="InterPro" id="IPR036457">
    <property type="entry name" value="PPM-type-like_dom_sf"/>
</dbReference>
<evidence type="ECO:0000256" key="2">
    <source>
        <dbReference type="PROSITE-ProRule" id="PRU00169"/>
    </source>
</evidence>